<keyword evidence="1" id="KW-0677">Repeat</keyword>
<dbReference type="InterPro" id="IPR041094">
    <property type="entry name" value="Brr2_helicase_PWI"/>
</dbReference>
<dbReference type="SUPFAM" id="SSF46785">
    <property type="entry name" value="Winged helix' DNA-binding domain"/>
    <property type="match status" value="1"/>
</dbReference>
<dbReference type="InterPro" id="IPR035892">
    <property type="entry name" value="C2_domain_sf"/>
</dbReference>
<dbReference type="FunFam" id="1.10.10.10:FF:000024">
    <property type="entry name" value="U5 small nuclear ribonucleoprotein helicase"/>
    <property type="match status" value="1"/>
</dbReference>
<dbReference type="SUPFAM" id="SSF158702">
    <property type="entry name" value="Sec63 N-terminal domain-like"/>
    <property type="match status" value="2"/>
</dbReference>
<dbReference type="PROSITE" id="PS51194">
    <property type="entry name" value="HELICASE_CTER"/>
    <property type="match status" value="1"/>
</dbReference>
<dbReference type="InterPro" id="IPR003593">
    <property type="entry name" value="AAA+_ATPase"/>
</dbReference>
<dbReference type="FunFam" id="3.40.50.300:FF:000062">
    <property type="entry name" value="U5 small nuclear ribonucleoprotein helicase"/>
    <property type="match status" value="1"/>
</dbReference>
<dbReference type="GO" id="GO:0000388">
    <property type="term" value="P:spliceosome conformational change to release U4 (or U4atac) and U1 (or U11)"/>
    <property type="evidence" value="ECO:0007669"/>
    <property type="project" value="EnsemblFungi"/>
</dbReference>
<dbReference type="InterPro" id="IPR004179">
    <property type="entry name" value="Sec63-dom"/>
</dbReference>
<dbReference type="FunFam" id="1.10.3380.10:FF:000001">
    <property type="entry name" value="U5 small nuclear ribonucleoprotein helicase"/>
    <property type="match status" value="1"/>
</dbReference>
<dbReference type="GO" id="GO:0000712">
    <property type="term" value="P:resolution of meiotic recombination intermediates"/>
    <property type="evidence" value="ECO:0007669"/>
    <property type="project" value="TreeGrafter"/>
</dbReference>
<dbReference type="InterPro" id="IPR057842">
    <property type="entry name" value="WH_MER3"/>
</dbReference>
<dbReference type="GO" id="GO:0005524">
    <property type="term" value="F:ATP binding"/>
    <property type="evidence" value="ECO:0007669"/>
    <property type="project" value="UniProtKB-KW"/>
</dbReference>
<dbReference type="FunFam" id="1.10.150.20:FF:000013">
    <property type="entry name" value="U5 small nuclear ribonucleoprotein kDa helicase"/>
    <property type="match status" value="1"/>
</dbReference>
<keyword evidence="9" id="KW-1185">Reference proteome</keyword>
<dbReference type="InParanoid" id="C4QXA9"/>
<dbReference type="FunFam" id="2.60.40.150:FF:000004">
    <property type="entry name" value="RNA helicase, activating signal cointegrator 1"/>
    <property type="match status" value="1"/>
</dbReference>
<dbReference type="Gene3D" id="1.10.150.20">
    <property type="entry name" value="5' to 3' exonuclease, C-terminal subdomain"/>
    <property type="match status" value="2"/>
</dbReference>
<dbReference type="InterPro" id="IPR048863">
    <property type="entry name" value="BRR2_plug"/>
</dbReference>
<dbReference type="Pfam" id="PF00271">
    <property type="entry name" value="Helicase_C"/>
    <property type="match status" value="1"/>
</dbReference>
<dbReference type="SUPFAM" id="SSF81296">
    <property type="entry name" value="E set domains"/>
    <property type="match status" value="1"/>
</dbReference>
<dbReference type="eggNOG" id="KOG0951">
    <property type="taxonomic scope" value="Eukaryota"/>
</dbReference>
<dbReference type="HOGENOM" id="CLU_000335_1_0_1"/>
<reference evidence="8 9" key="1">
    <citation type="journal article" date="2009" name="Nat. Biotechnol.">
        <title>Genome sequence of the recombinant protein production host Pichia pastoris.</title>
        <authorList>
            <person name="De Schutter K."/>
            <person name="Lin Y.C."/>
            <person name="Tiels P."/>
            <person name="Van Hecke A."/>
            <person name="Glinka S."/>
            <person name="Weber-Lehmann J."/>
            <person name="Rouze P."/>
            <person name="Van de Peer Y."/>
            <person name="Callewaert N."/>
        </authorList>
    </citation>
    <scope>NUCLEOTIDE SEQUENCE [LARGE SCALE GENOMIC DNA]</scope>
    <source>
        <strain evidence="9">GS115 / ATCC 20864</strain>
    </source>
</reference>
<dbReference type="Proteomes" id="UP000000314">
    <property type="component" value="Chromosome 1"/>
</dbReference>
<dbReference type="InterPro" id="IPR011545">
    <property type="entry name" value="DEAD/DEAH_box_helicase_dom"/>
</dbReference>
<dbReference type="Gene3D" id="1.10.10.10">
    <property type="entry name" value="Winged helix-like DNA-binding domain superfamily/Winged helix DNA-binding domain"/>
    <property type="match status" value="2"/>
</dbReference>
<evidence type="ECO:0000256" key="3">
    <source>
        <dbReference type="ARBA" id="ARBA00022801"/>
    </source>
</evidence>
<dbReference type="PANTHER" id="PTHR47961">
    <property type="entry name" value="DNA POLYMERASE THETA, PUTATIVE (AFU_ORTHOLOGUE AFUA_1G05260)-RELATED"/>
    <property type="match status" value="1"/>
</dbReference>
<dbReference type="InterPro" id="IPR014001">
    <property type="entry name" value="Helicase_ATP-bd"/>
</dbReference>
<dbReference type="InterPro" id="IPR014756">
    <property type="entry name" value="Ig_E-set"/>
</dbReference>
<gene>
    <name evidence="8" type="ordered locus">PAS_chr1-4_0051</name>
</gene>
<evidence type="ECO:0000313" key="8">
    <source>
        <dbReference type="EMBL" id="CAY67882.1"/>
    </source>
</evidence>
<organism evidence="8 9">
    <name type="scientific">Komagataella phaffii (strain GS115 / ATCC 20864)</name>
    <name type="common">Yeast</name>
    <name type="synonym">Pichia pastoris</name>
    <dbReference type="NCBI Taxonomy" id="644223"/>
    <lineage>
        <taxon>Eukaryota</taxon>
        <taxon>Fungi</taxon>
        <taxon>Dikarya</taxon>
        <taxon>Ascomycota</taxon>
        <taxon>Saccharomycotina</taxon>
        <taxon>Pichiomycetes</taxon>
        <taxon>Pichiales</taxon>
        <taxon>Pichiaceae</taxon>
        <taxon>Komagataella</taxon>
    </lineage>
</organism>
<dbReference type="CDD" id="cd18795">
    <property type="entry name" value="SF2_C_Ski2"/>
    <property type="match status" value="1"/>
</dbReference>
<dbReference type="SMART" id="SM00973">
    <property type="entry name" value="Sec63"/>
    <property type="match status" value="2"/>
</dbReference>
<dbReference type="SUPFAM" id="SSF52540">
    <property type="entry name" value="P-loop containing nucleoside triphosphate hydrolases"/>
    <property type="match status" value="4"/>
</dbReference>
<dbReference type="EMBL" id="FN392319">
    <property type="protein sequence ID" value="CAY67882.1"/>
    <property type="molecule type" value="Genomic_DNA"/>
</dbReference>
<name>C4QXA9_KOMPG</name>
<dbReference type="PANTHER" id="PTHR47961:SF4">
    <property type="entry name" value="ACTIVATING SIGNAL COINTEGRATOR 1 COMPLEX SUBUNIT 3"/>
    <property type="match status" value="1"/>
</dbReference>
<dbReference type="InterPro" id="IPR036390">
    <property type="entry name" value="WH_DNA-bd_sf"/>
</dbReference>
<dbReference type="STRING" id="644223.C4QXA9"/>
<dbReference type="GO" id="GO:0042802">
    <property type="term" value="F:identical protein binding"/>
    <property type="evidence" value="ECO:0007669"/>
    <property type="project" value="EnsemblFungi"/>
</dbReference>
<dbReference type="GO" id="GO:0003724">
    <property type="term" value="F:RNA helicase activity"/>
    <property type="evidence" value="ECO:0007669"/>
    <property type="project" value="EnsemblFungi"/>
</dbReference>
<evidence type="ECO:0000256" key="2">
    <source>
        <dbReference type="ARBA" id="ARBA00022741"/>
    </source>
</evidence>
<dbReference type="GeneID" id="8197271"/>
<proteinExistence type="predicted"/>
<dbReference type="Pfam" id="PF00270">
    <property type="entry name" value="DEAD"/>
    <property type="match status" value="2"/>
</dbReference>
<dbReference type="KEGG" id="ppa:PAS_chr1-4_0051"/>
<dbReference type="InterPro" id="IPR050474">
    <property type="entry name" value="Hel308_SKI2-like"/>
</dbReference>
<dbReference type="Pfam" id="PF21188">
    <property type="entry name" value="BRR2_plug"/>
    <property type="match status" value="1"/>
</dbReference>
<dbReference type="InterPro" id="IPR027417">
    <property type="entry name" value="P-loop_NTPase"/>
</dbReference>
<feature type="domain" description="Helicase ATP-binding" evidence="6">
    <location>
        <begin position="1348"/>
        <end position="1524"/>
    </location>
</feature>
<dbReference type="GO" id="GO:0003676">
    <property type="term" value="F:nucleic acid binding"/>
    <property type="evidence" value="ECO:0007669"/>
    <property type="project" value="InterPro"/>
</dbReference>
<dbReference type="FunFam" id="3.40.50.300:FF:000102">
    <property type="entry name" value="RNA helicase, activating signal cointegrator 1"/>
    <property type="match status" value="1"/>
</dbReference>
<dbReference type="InterPro" id="IPR036388">
    <property type="entry name" value="WH-like_DNA-bd_sf"/>
</dbReference>
<dbReference type="GO" id="GO:0000974">
    <property type="term" value="C:Prp19 complex"/>
    <property type="evidence" value="ECO:0007669"/>
    <property type="project" value="EnsemblFungi"/>
</dbReference>
<dbReference type="SMR" id="C4QXA9"/>
<evidence type="ECO:0000259" key="6">
    <source>
        <dbReference type="PROSITE" id="PS51192"/>
    </source>
</evidence>
<dbReference type="OrthoDB" id="5575at2759"/>
<dbReference type="SMART" id="SM00487">
    <property type="entry name" value="DEXDc"/>
    <property type="match status" value="2"/>
</dbReference>
<dbReference type="Gene3D" id="1.10.3380.10">
    <property type="entry name" value="Sec63 N-terminal domain-like domain"/>
    <property type="match status" value="2"/>
</dbReference>
<dbReference type="Gene3D" id="3.40.50.300">
    <property type="entry name" value="P-loop containing nucleotide triphosphate hydrolases"/>
    <property type="match status" value="4"/>
</dbReference>
<evidence type="ECO:0000259" key="7">
    <source>
        <dbReference type="PROSITE" id="PS51194"/>
    </source>
</evidence>
<evidence type="ECO:0000256" key="4">
    <source>
        <dbReference type="ARBA" id="ARBA00022806"/>
    </source>
</evidence>
<keyword evidence="4 8" id="KW-0347">Helicase</keyword>
<evidence type="ECO:0000313" key="9">
    <source>
        <dbReference type="Proteomes" id="UP000000314"/>
    </source>
</evidence>
<keyword evidence="3" id="KW-0378">Hydrolase</keyword>
<dbReference type="CDD" id="cd18021">
    <property type="entry name" value="DEXHc_Brr2_2"/>
    <property type="match status" value="1"/>
</dbReference>
<dbReference type="GO" id="GO:0005682">
    <property type="term" value="C:U5 snRNP"/>
    <property type="evidence" value="ECO:0007669"/>
    <property type="project" value="EnsemblFungi"/>
</dbReference>
<feature type="domain" description="Helicase C-terminal" evidence="7">
    <location>
        <begin position="720"/>
        <end position="931"/>
    </location>
</feature>
<dbReference type="GO" id="GO:0046540">
    <property type="term" value="C:U4/U6 x U5 tri-snRNP complex"/>
    <property type="evidence" value="ECO:0007669"/>
    <property type="project" value="EnsemblFungi"/>
</dbReference>
<dbReference type="FunFam" id="1.10.10.10:FF:000012">
    <property type="entry name" value="U5 small nuclear ribonucleoprotein helicase"/>
    <property type="match status" value="1"/>
</dbReference>
<dbReference type="GO" id="GO:0003678">
    <property type="term" value="F:DNA helicase activity"/>
    <property type="evidence" value="ECO:0007669"/>
    <property type="project" value="TreeGrafter"/>
</dbReference>
<keyword evidence="2" id="KW-0547">Nucleotide-binding</keyword>
<dbReference type="SMART" id="SM00382">
    <property type="entry name" value="AAA"/>
    <property type="match status" value="2"/>
</dbReference>
<dbReference type="InterPro" id="IPR001650">
    <property type="entry name" value="Helicase_C-like"/>
</dbReference>
<evidence type="ECO:0000256" key="5">
    <source>
        <dbReference type="ARBA" id="ARBA00022840"/>
    </source>
</evidence>
<dbReference type="OMA" id="MNPKEFN"/>
<keyword evidence="5" id="KW-0067">ATP-binding</keyword>
<dbReference type="FunCoup" id="C4QXA9">
    <property type="interactions" value="1329"/>
</dbReference>
<dbReference type="PROSITE" id="PS51192">
    <property type="entry name" value="HELICASE_ATP_BIND_1"/>
    <property type="match status" value="2"/>
</dbReference>
<dbReference type="GO" id="GO:0016787">
    <property type="term" value="F:hydrolase activity"/>
    <property type="evidence" value="ECO:0007669"/>
    <property type="project" value="UniProtKB-KW"/>
</dbReference>
<dbReference type="Gene3D" id="2.60.40.150">
    <property type="entry name" value="C2 domain"/>
    <property type="match status" value="2"/>
</dbReference>
<dbReference type="Pfam" id="PF18149">
    <property type="entry name" value="Helicase_PWI"/>
    <property type="match status" value="1"/>
</dbReference>
<sequence>MSDQNDFKKYKYEEMSNKVTHVDRRFLNETGSHNNEISSVPETIKGRISYRDIGSKVSRESISEKERTQIQRGDLELSESSSFFLSSDVNEGRRLVQTTDFESLSYYPRTEQTRESYMKILTWTSKYFDSDISEDILRSGVDLMLEILHTDLDGKKNRCEEILDRPISKDDFYELSKLSEQLTDYSKETEENEINNNGGVAIELDDNDGNFKENYNNELKIATDENGQQYDNLSDSDATQLKESSSYFTDGFVEAQIIKPERNLANNDLLIPEFHKIDQFWLRNQVAKLYPSAQSHEHTTMTQSLIGLMKRFMQENISSRSFVSELLQLLGQSNLKFVHEMVQNSPYIYYSMQLNNASEEDVPKILNEVSNRKLEFLVAQYNEYTQKFYSPASKKRRLESLPEKLTTDFTQREPRLIDLQTLVFDQGSHLMTTNKVNLPNGSFKRVKKSYEEFHIPAPEPPTMGSDERLVSISELPNWAQQAFPNSETLTLNRIQSKVYPIAFKEDENILLCAPTGSGKTNVALLTILRTISKFRNQDTGTLALNKFKIVYIAPLKALVQEQVREFQRRFDSFGIKVGELTGDSNLTKHQIKSTQILVTTPEKWDIITRKMSDISYVRLVRLLIIDEIHLLHDERGPVIESIVSRSIRNDEISGNEPVRLVGLSATLPNFNDVATFLRVDESKGLFYFDGSYRPCPLAQQFVGILEKKALKRYQAMNQACLDKVIDNLQGDHQIIVFVHSRVDTAKTARYLMENLSACNKLDLLQKTDLGSKEILREESKSFSSEDLRNLVVSGIGIHHAGLNKQDRSLVEDLFADGYVQVLVSTATLAWGVNLPAHTVIIKGTSVYSPEKGVWSQLAPQDILQMLGRAGRPRYDKTGEGIIITVQEEVQYYLAILNQQLPIESQLMSKIHDCLNSEIVLGTVTSRQEAVSWFSYSYLFVRMLRSPALYHVGPEYSQDKTLLEMRLDICHSALTQLQKNGLISFDPLSGKVWPNYLGRISSYFYIDHSTISLFNKFLKPYSTDIDLLRIFSQSSEFRFIPVRLDEKLELKRILQSIPIPVKDTAENPLTKVNILLQCYISHLKLEGFAIVQDMIYITQSASRILRAIHEIALKKRWATVSKYSLELYKMVNKRMWLSSSPFRQFPNVHPEIIRKSESSVLPWSYYLGLTESSEMAQAIRSEKLGLATLKLVKQFPKLTMNANFQPITHSLMRIEVVIYPEWEWNVSLHGFAESFLLLVEDCNGERILFCDTIVIKKQYIKEEHIVEFTVPILEPSEPNYFITLVSENWLQCEYKIPLMLTHLKRPKKYRPPTPLEEVPLIPVHNLNLPECRTVFDFEFFNKFQTRVFNSVFETDASALICANKGCGKTVIAELALLRLWCSGNGRAIYVSPCDATIAKIYKIWRRKFKSVAGGKVIKVLTGELNSDLKLLSISDVILATPAHLDQLCRRWKNRSVVQSIELVVADDCHTVGNGYNGFIYEVALSRIRIMAIQLSKPIRIVGLSNPLARADDFGSWLGVEIDHNYNFDSKERIAPLEIEIKSSDIKENHSMILAMLKIGFQAISDKFGSSVVFLPDTELCFEVGQELLTLFRKRNYNGSSQKFQPPVDSKHLAGIRDVRLKHLISQGIGILYQGIAGNDQNTIENLYELGCLKVIICSRDVVSLAPPCDFACVMGTQFYEGREHRYIDYSISDILEMVGVSSLQALIVTNSGKLDYYTKFLSEPLPVESHLSLFLTDAFVNEISCQVVRNRQDCIDWLTYTFFYRRLQLNPSYYGVTDVSSVGLSEYLSELVETTVNELTESQMIEFQEVDDDEIKDVVEIVPLTATMIASYYNVCFSTMQTFILSLSPKTKLKGMLEIVASAAEFDSIPVRKHEEGILNRLYDQVPIKCSTGASIESPRVKALILIQAHFSRTKLTPELHYDQQFVLRKMLNLVYTCVDILSGEGHLNAITAMDLSQMVVQGIWKNESPLKQIPFFDNAALLRRCQEARVETIFDIMSMEDDERDNLLKLSNAQLQKVAEFVNKFPNVDIDYELDITEGTIIVDEEREIIVTLTRDEQPEDLTVISSVYPYTKTENWWLVIGCSHSKELYGIKRTRISKQQEQVKVTFSVPSPGSHEITLWCMCDSYMDADKEVSFELRVEDNQIRI</sequence>
<dbReference type="Pfam" id="PF02889">
    <property type="entry name" value="Sec63"/>
    <property type="match status" value="2"/>
</dbReference>
<protein>
    <submittedName>
        <fullName evidence="8">RNA-dependent ATPase RNA helicase (DEIH box)</fullName>
    </submittedName>
</protein>
<accession>C4QXA9</accession>
<feature type="domain" description="Helicase ATP-binding" evidence="6">
    <location>
        <begin position="500"/>
        <end position="685"/>
    </location>
</feature>
<dbReference type="PIRSF" id="PIRSF039073">
    <property type="entry name" value="BRR2"/>
    <property type="match status" value="1"/>
</dbReference>
<dbReference type="RefSeq" id="XP_002490163.1">
    <property type="nucleotide sequence ID" value="XM_002490118.1"/>
</dbReference>
<dbReference type="SMART" id="SM00490">
    <property type="entry name" value="HELICc"/>
    <property type="match status" value="1"/>
</dbReference>
<dbReference type="Pfam" id="PF23445">
    <property type="entry name" value="WHD_SNRNP200"/>
    <property type="match status" value="2"/>
</dbReference>
<evidence type="ECO:0000256" key="1">
    <source>
        <dbReference type="ARBA" id="ARBA00022737"/>
    </source>
</evidence>